<reference evidence="2 3" key="1">
    <citation type="submission" date="2019-03" db="EMBL/GenBank/DDBJ databases">
        <title>Single cell metagenomics reveals metabolic interactions within the superorganism composed of flagellate Streblomastix strix and complex community of Bacteroidetes bacteria on its surface.</title>
        <authorList>
            <person name="Treitli S.C."/>
            <person name="Kolisko M."/>
            <person name="Husnik F."/>
            <person name="Keeling P."/>
            <person name="Hampl V."/>
        </authorList>
    </citation>
    <scope>NUCLEOTIDE SEQUENCE [LARGE SCALE GENOMIC DNA]</scope>
    <source>
        <strain evidence="2">ST1C</strain>
    </source>
</reference>
<comment type="caution">
    <text evidence="2">The sequence shown here is derived from an EMBL/GenBank/DDBJ whole genome shotgun (WGS) entry which is preliminary data.</text>
</comment>
<feature type="non-terminal residue" evidence="2">
    <location>
        <position position="113"/>
    </location>
</feature>
<protein>
    <submittedName>
        <fullName evidence="2">Uncharacterized protein</fullName>
    </submittedName>
</protein>
<dbReference type="AlphaFoldDB" id="A0A5J4TBY9"/>
<gene>
    <name evidence="2" type="ORF">EZS28_048695</name>
</gene>
<organism evidence="2 3">
    <name type="scientific">Streblomastix strix</name>
    <dbReference type="NCBI Taxonomy" id="222440"/>
    <lineage>
        <taxon>Eukaryota</taxon>
        <taxon>Metamonada</taxon>
        <taxon>Preaxostyla</taxon>
        <taxon>Oxymonadida</taxon>
        <taxon>Streblomastigidae</taxon>
        <taxon>Streblomastix</taxon>
    </lineage>
</organism>
<evidence type="ECO:0000313" key="3">
    <source>
        <dbReference type="Proteomes" id="UP000324800"/>
    </source>
</evidence>
<accession>A0A5J4TBY9</accession>
<dbReference type="Proteomes" id="UP000324800">
    <property type="component" value="Unassembled WGS sequence"/>
</dbReference>
<feature type="compositionally biased region" description="Acidic residues" evidence="1">
    <location>
        <begin position="90"/>
        <end position="102"/>
    </location>
</feature>
<evidence type="ECO:0000256" key="1">
    <source>
        <dbReference type="SAM" id="MobiDB-lite"/>
    </source>
</evidence>
<dbReference type="EMBL" id="SNRW01034062">
    <property type="protein sequence ID" value="KAA6355778.1"/>
    <property type="molecule type" value="Genomic_DNA"/>
</dbReference>
<name>A0A5J4TBY9_9EUKA</name>
<feature type="region of interest" description="Disordered" evidence="1">
    <location>
        <begin position="86"/>
        <end position="113"/>
    </location>
</feature>
<sequence length="113" mass="12486">MEQNVDEIVKETNEEYFHSLAVHVLSFISMAHIQAISLIPKLPSLFEAISAPLIVSRLCTLALVLLEQRINQILIQGQNLASLINQGSVGEDEEDEDDEQEQVEIGTGNGDNN</sequence>
<evidence type="ECO:0000313" key="2">
    <source>
        <dbReference type="EMBL" id="KAA6355778.1"/>
    </source>
</evidence>
<proteinExistence type="predicted"/>